<feature type="domain" description="Rad50/SbcC-type AAA" evidence="4">
    <location>
        <begin position="7"/>
        <end position="293"/>
    </location>
</feature>
<keyword evidence="3" id="KW-0472">Membrane</keyword>
<keyword evidence="1 2" id="KW-0175">Coiled coil</keyword>
<feature type="coiled-coil region" evidence="2">
    <location>
        <begin position="172"/>
        <end position="229"/>
    </location>
</feature>
<evidence type="ECO:0000256" key="2">
    <source>
        <dbReference type="SAM" id="Coils"/>
    </source>
</evidence>
<feature type="coiled-coil region" evidence="2">
    <location>
        <begin position="541"/>
        <end position="627"/>
    </location>
</feature>
<dbReference type="PANTHER" id="PTHR32114">
    <property type="entry name" value="ABC TRANSPORTER ABCH.3"/>
    <property type="match status" value="1"/>
</dbReference>
<evidence type="ECO:0000256" key="1">
    <source>
        <dbReference type="ARBA" id="ARBA00023054"/>
    </source>
</evidence>
<dbReference type="GO" id="GO:0016887">
    <property type="term" value="F:ATP hydrolysis activity"/>
    <property type="evidence" value="ECO:0007669"/>
    <property type="project" value="InterPro"/>
</dbReference>
<dbReference type="SUPFAM" id="SSF52540">
    <property type="entry name" value="P-loop containing nucleoside triphosphate hydrolases"/>
    <property type="match status" value="1"/>
</dbReference>
<feature type="coiled-coil region" evidence="2">
    <location>
        <begin position="257"/>
        <end position="325"/>
    </location>
</feature>
<dbReference type="EMBL" id="DRXG01000073">
    <property type="protein sequence ID" value="HHN52341.1"/>
    <property type="molecule type" value="Genomic_DNA"/>
</dbReference>
<evidence type="ECO:0000256" key="3">
    <source>
        <dbReference type="SAM" id="Phobius"/>
    </source>
</evidence>
<dbReference type="Pfam" id="PF13476">
    <property type="entry name" value="AAA_23"/>
    <property type="match status" value="1"/>
</dbReference>
<accession>A0A7J3WCH0</accession>
<evidence type="ECO:0000313" key="5">
    <source>
        <dbReference type="EMBL" id="HHN52341.1"/>
    </source>
</evidence>
<feature type="transmembrane region" description="Helical" evidence="3">
    <location>
        <begin position="367"/>
        <end position="384"/>
    </location>
</feature>
<feature type="coiled-coil region" evidence="2">
    <location>
        <begin position="414"/>
        <end position="444"/>
    </location>
</feature>
<organism evidence="5">
    <name type="scientific">Caldiarchaeum subterraneum</name>
    <dbReference type="NCBI Taxonomy" id="311458"/>
    <lineage>
        <taxon>Archaea</taxon>
        <taxon>Nitrososphaerota</taxon>
        <taxon>Candidatus Caldarchaeales</taxon>
        <taxon>Candidatus Caldarchaeaceae</taxon>
        <taxon>Candidatus Caldarchaeum</taxon>
    </lineage>
</organism>
<dbReference type="CDD" id="cd00267">
    <property type="entry name" value="ABC_ATPase"/>
    <property type="match status" value="1"/>
</dbReference>
<dbReference type="AlphaFoldDB" id="A0A7J3WCH0"/>
<gene>
    <name evidence="5" type="ORF">ENM30_03395</name>
</gene>
<protein>
    <recommendedName>
        <fullName evidence="4">Rad50/SbcC-type AAA domain-containing protein</fullName>
    </recommendedName>
</protein>
<keyword evidence="3" id="KW-1133">Transmembrane helix</keyword>
<comment type="caution">
    <text evidence="5">The sequence shown here is derived from an EMBL/GenBank/DDBJ whole genome shotgun (WGS) entry which is preliminary data.</text>
</comment>
<reference evidence="5" key="1">
    <citation type="journal article" date="2020" name="mSystems">
        <title>Genome- and Community-Level Interaction Insights into Carbon Utilization and Element Cycling Functions of Hydrothermarchaeota in Hydrothermal Sediment.</title>
        <authorList>
            <person name="Zhou Z."/>
            <person name="Liu Y."/>
            <person name="Xu W."/>
            <person name="Pan J."/>
            <person name="Luo Z.H."/>
            <person name="Li M."/>
        </authorList>
    </citation>
    <scope>NUCLEOTIDE SEQUENCE [LARGE SCALE GENOMIC DNA]</scope>
    <source>
        <strain evidence="5">SpSt-1073</strain>
    </source>
</reference>
<proteinExistence type="predicted"/>
<dbReference type="InterPro" id="IPR027417">
    <property type="entry name" value="P-loop_NTPase"/>
</dbReference>
<dbReference type="InterPro" id="IPR038729">
    <property type="entry name" value="Rad50/SbcC_AAA"/>
</dbReference>
<dbReference type="Gene3D" id="3.40.50.300">
    <property type="entry name" value="P-loop containing nucleotide triphosphate hydrolases"/>
    <property type="match status" value="2"/>
</dbReference>
<feature type="coiled-coil region" evidence="2">
    <location>
        <begin position="478"/>
        <end position="512"/>
    </location>
</feature>
<sequence length="767" mass="87654">MVKLLSLYASNFKKLKFDEPLRFSDGVTLISGLNEAGKSSILDAILYALYARVIRPPPEKGKTRNEDIIAYGASKATVVLEFAVGEKRYRVSREISRKGKPHANLDEILADDSLKPLAVGQEKVTEQVEAILGGITFNELVSSTVVAQKELNKLIELRKEDRKKIINVFLNLESFNIVLENFEEQKRDLEGTRERPGRLRVEKEKLESLHRELEEYVKKKKEREILMEERMKLLKKVETAGAEYAEAEKLYKTLQEYDEFLNRQQKLELEIETKRKQLETFRKQRETILQNIENTESDIQRYHDLPLAEKELESLLVEYQQLRTLEYQIGEARKAETRLGTQVRSLEQQLPPSAKATALRRQPIRPLAAVAAASILIAFILLFLGSVLPALLFATAGVIFLVIVVQRVSMLSRMMVLQETLARLEQAKEMHSNAMATLRNLIQNHSEKTSYLKNAFSSLPRYGELFQQKLGEGLPKAVEAVLQQAEKDRQELNNLRSKLDAYREQLNNLPAEHELNQVESEIHSLREQLESITLPTLPSGLEFSRDVLEEARKRVQQLAENIQGYRTRAEMLSQQVLELEEWLRAHDDVEQRYSEQRNVVANLERELAVVKKAVEAIQATAEALRNRVKPLVAAHMGTILPALTNNRYKAAILDDDYRLQVWDPDAGQYRVKEVFSGGTEDQMLLAMRLAFALALLPEAKGQKPEFVFLDEPLGSSDEVRRSGIIEYIALDLAKKFSQIFIISHVGGLEEHVNHIIRLHEGKVVETV</sequence>
<feature type="transmembrane region" description="Helical" evidence="3">
    <location>
        <begin position="390"/>
        <end position="408"/>
    </location>
</feature>
<dbReference type="GO" id="GO:0006302">
    <property type="term" value="P:double-strand break repair"/>
    <property type="evidence" value="ECO:0007669"/>
    <property type="project" value="InterPro"/>
</dbReference>
<name>A0A7J3WCH0_CALS0</name>
<keyword evidence="3" id="KW-0812">Transmembrane</keyword>
<evidence type="ECO:0000259" key="4">
    <source>
        <dbReference type="Pfam" id="PF13476"/>
    </source>
</evidence>
<dbReference type="PANTHER" id="PTHR32114:SF2">
    <property type="entry name" value="ABC TRANSPORTER ABCH.3"/>
    <property type="match status" value="1"/>
</dbReference>